<evidence type="ECO:0000256" key="3">
    <source>
        <dbReference type="ARBA" id="ARBA00022763"/>
    </source>
</evidence>
<comment type="caution">
    <text evidence="9">The sequence shown here is derived from an EMBL/GenBank/DDBJ whole genome shotgun (WGS) entry which is preliminary data.</text>
</comment>
<dbReference type="InterPro" id="IPR042121">
    <property type="entry name" value="MutL_C_regsub"/>
</dbReference>
<dbReference type="Gene3D" id="3.30.1370.100">
    <property type="entry name" value="MutL, C-terminal domain, regulatory subdomain"/>
    <property type="match status" value="1"/>
</dbReference>
<dbReference type="InterPro" id="IPR014790">
    <property type="entry name" value="MutL_C"/>
</dbReference>
<keyword evidence="9" id="KW-0378">Hydrolase</keyword>
<dbReference type="PANTHER" id="PTHR10073">
    <property type="entry name" value="DNA MISMATCH REPAIR PROTEIN MLH, PMS, MUTL"/>
    <property type="match status" value="1"/>
</dbReference>
<dbReference type="Gene3D" id="3.30.565.10">
    <property type="entry name" value="Histidine kinase-like ATPase, C-terminal domain"/>
    <property type="match status" value="1"/>
</dbReference>
<gene>
    <name evidence="5 9" type="primary">mutL</name>
    <name evidence="9" type="ORF">H9789_04590</name>
</gene>
<dbReference type="SUPFAM" id="SSF118116">
    <property type="entry name" value="DNA mismatch repair protein MutL"/>
    <property type="match status" value="1"/>
</dbReference>
<dbReference type="Gene3D" id="3.30.230.10">
    <property type="match status" value="1"/>
</dbReference>
<dbReference type="EMBL" id="JAHLFU010000086">
    <property type="protein sequence ID" value="MBU3853084.1"/>
    <property type="molecule type" value="Genomic_DNA"/>
</dbReference>
<sequence length="615" mass="68511">MGDIIHLLPDSVANQIAAGEVIQRPASVIKELVENAVDAEARRIDVVVVDAGKTSIQVTDDGKGMSETDARLAFERHATSKIRQASDLFALSTMGFRGEALASIAAVAQVELRTRQKEAEIGTSVSIAASKVVGQEPVACPSGSSFIVKNLFFNIPARRKFLKSNQTELSNILQEFERVALVHPDIAFSLTHNDSTMLTLMPSSLRQRIVNIFGRKLNEQLLSVEVETTLVKLSGFVAKPDSARKKGAHQYFFVNGRYMKHPYFHKAVMEAFDQLIPAGEQISYFLYFEVDPANIDVNIHPTKTEIKFENELAIWQIIIAAIKEALGRFNAVPTIDFDTEGRPEIPLFEENKLDVERPVTQINPDFNPFKSQTPSYERKTESDRYAPSNWEDLYPESSQTSGSFDHYVSVPDEAPQEGLYDNMADFSDKSTQHYQYKGRYIMTAVKSGLMIIDQQRAHIRVLFDRFLEQINARQMASQGLLFPEMIHLSPSESVVIEHLQDELHALGFDLQSLGGGAYSLNAIPSGTEGLHAETLIRNIIDTAMDKGSGIGDEINNRMALALARNVSIVPGQVLSNDEMEALVDSLFACQTPNFTPDGKVIITILEQENIERLFR</sequence>
<dbReference type="InterPro" id="IPR020568">
    <property type="entry name" value="Ribosomal_Su5_D2-typ_SF"/>
</dbReference>
<feature type="compositionally biased region" description="Polar residues" evidence="6">
    <location>
        <begin position="363"/>
        <end position="375"/>
    </location>
</feature>
<name>A0A9E2P0Q7_9BACT</name>
<dbReference type="GO" id="GO:0140664">
    <property type="term" value="F:ATP-dependent DNA damage sensor activity"/>
    <property type="evidence" value="ECO:0007669"/>
    <property type="project" value="InterPro"/>
</dbReference>
<dbReference type="SUPFAM" id="SSF55874">
    <property type="entry name" value="ATPase domain of HSP90 chaperone/DNA topoisomerase II/histidine kinase"/>
    <property type="match status" value="1"/>
</dbReference>
<dbReference type="PANTHER" id="PTHR10073:SF12">
    <property type="entry name" value="DNA MISMATCH REPAIR PROTEIN MLH1"/>
    <property type="match status" value="1"/>
</dbReference>
<accession>A0A9E2P0Q7</accession>
<dbReference type="InterPro" id="IPR014762">
    <property type="entry name" value="DNA_mismatch_repair_CS"/>
</dbReference>
<dbReference type="Proteomes" id="UP000823865">
    <property type="component" value="Unassembled WGS sequence"/>
</dbReference>
<evidence type="ECO:0000256" key="2">
    <source>
        <dbReference type="ARBA" id="ARBA00021975"/>
    </source>
</evidence>
<dbReference type="NCBIfam" id="TIGR00585">
    <property type="entry name" value="mutl"/>
    <property type="match status" value="1"/>
</dbReference>
<feature type="domain" description="DNA mismatch repair protein S5" evidence="8">
    <location>
        <begin position="209"/>
        <end position="327"/>
    </location>
</feature>
<dbReference type="FunFam" id="3.30.565.10:FF:000003">
    <property type="entry name" value="DNA mismatch repair endonuclease MutL"/>
    <property type="match status" value="1"/>
</dbReference>
<dbReference type="SMART" id="SM01340">
    <property type="entry name" value="DNA_mis_repair"/>
    <property type="match status" value="1"/>
</dbReference>
<evidence type="ECO:0000256" key="5">
    <source>
        <dbReference type="HAMAP-Rule" id="MF_00149"/>
    </source>
</evidence>
<evidence type="ECO:0000313" key="9">
    <source>
        <dbReference type="EMBL" id="MBU3853084.1"/>
    </source>
</evidence>
<keyword evidence="9" id="KW-0540">Nuclease</keyword>
<keyword evidence="3 5" id="KW-0227">DNA damage</keyword>
<reference evidence="9" key="2">
    <citation type="submission" date="2021-04" db="EMBL/GenBank/DDBJ databases">
        <authorList>
            <person name="Gilroy R."/>
        </authorList>
    </citation>
    <scope>NUCLEOTIDE SEQUENCE</scope>
    <source>
        <strain evidence="9">G3-2149</strain>
    </source>
</reference>
<dbReference type="Pfam" id="PF01119">
    <property type="entry name" value="DNA_mis_repair"/>
    <property type="match status" value="1"/>
</dbReference>
<dbReference type="AlphaFoldDB" id="A0A9E2P0Q7"/>
<organism evidence="9 10">
    <name type="scientific">Candidatus Paraprevotella stercoravium</name>
    <dbReference type="NCBI Taxonomy" id="2838725"/>
    <lineage>
        <taxon>Bacteria</taxon>
        <taxon>Pseudomonadati</taxon>
        <taxon>Bacteroidota</taxon>
        <taxon>Bacteroidia</taxon>
        <taxon>Bacteroidales</taxon>
        <taxon>Prevotellaceae</taxon>
        <taxon>Paraprevotella</taxon>
    </lineage>
</organism>
<dbReference type="SMART" id="SM00853">
    <property type="entry name" value="MutL_C"/>
    <property type="match status" value="1"/>
</dbReference>
<reference evidence="9" key="1">
    <citation type="journal article" date="2021" name="PeerJ">
        <title>Extensive microbial diversity within the chicken gut microbiome revealed by metagenomics and culture.</title>
        <authorList>
            <person name="Gilroy R."/>
            <person name="Ravi A."/>
            <person name="Getino M."/>
            <person name="Pursley I."/>
            <person name="Horton D.L."/>
            <person name="Alikhan N.F."/>
            <person name="Baker D."/>
            <person name="Gharbi K."/>
            <person name="Hall N."/>
            <person name="Watson M."/>
            <person name="Adriaenssens E.M."/>
            <person name="Foster-Nyarko E."/>
            <person name="Jarju S."/>
            <person name="Secka A."/>
            <person name="Antonio M."/>
            <person name="Oren A."/>
            <person name="Chaudhuri R.R."/>
            <person name="La Ragione R."/>
            <person name="Hildebrand F."/>
            <person name="Pallen M.J."/>
        </authorList>
    </citation>
    <scope>NUCLEOTIDE SEQUENCE</scope>
    <source>
        <strain evidence="9">G3-2149</strain>
    </source>
</reference>
<dbReference type="InterPro" id="IPR042120">
    <property type="entry name" value="MutL_C_dimsub"/>
</dbReference>
<dbReference type="GO" id="GO:0006298">
    <property type="term" value="P:mismatch repair"/>
    <property type="evidence" value="ECO:0007669"/>
    <property type="project" value="UniProtKB-UniRule"/>
</dbReference>
<dbReference type="InterPro" id="IPR020667">
    <property type="entry name" value="DNA_mismatch_repair_MutL"/>
</dbReference>
<dbReference type="CDD" id="cd00782">
    <property type="entry name" value="MutL_Trans"/>
    <property type="match status" value="1"/>
</dbReference>
<dbReference type="GO" id="GO:0004519">
    <property type="term" value="F:endonuclease activity"/>
    <property type="evidence" value="ECO:0007669"/>
    <property type="project" value="UniProtKB-KW"/>
</dbReference>
<keyword evidence="4 5" id="KW-0234">DNA repair</keyword>
<dbReference type="GO" id="GO:0030983">
    <property type="term" value="F:mismatched DNA binding"/>
    <property type="evidence" value="ECO:0007669"/>
    <property type="project" value="InterPro"/>
</dbReference>
<dbReference type="InterPro" id="IPR002099">
    <property type="entry name" value="MutL/Mlh/PMS"/>
</dbReference>
<dbReference type="HAMAP" id="MF_00149">
    <property type="entry name" value="DNA_mis_repair"/>
    <property type="match status" value="1"/>
</dbReference>
<comment type="function">
    <text evidence="5">This protein is involved in the repair of mismatches in DNA. It is required for dam-dependent methyl-directed DNA mismatch repair. May act as a 'molecular matchmaker', a protein that promotes the formation of a stable complex between two or more DNA-binding proteins in an ATP-dependent manner without itself being part of a final effector complex.</text>
</comment>
<dbReference type="Pfam" id="PF13589">
    <property type="entry name" value="HATPase_c_3"/>
    <property type="match status" value="1"/>
</dbReference>
<dbReference type="InterPro" id="IPR037198">
    <property type="entry name" value="MutL_C_sf"/>
</dbReference>
<dbReference type="GO" id="GO:0032300">
    <property type="term" value="C:mismatch repair complex"/>
    <property type="evidence" value="ECO:0007669"/>
    <property type="project" value="InterPro"/>
</dbReference>
<evidence type="ECO:0000256" key="6">
    <source>
        <dbReference type="SAM" id="MobiDB-lite"/>
    </source>
</evidence>
<comment type="similarity">
    <text evidence="1 5">Belongs to the DNA mismatch repair MutL/HexB family.</text>
</comment>
<dbReference type="Gene3D" id="3.30.1540.20">
    <property type="entry name" value="MutL, C-terminal domain, dimerisation subdomain"/>
    <property type="match status" value="1"/>
</dbReference>
<dbReference type="PROSITE" id="PS00058">
    <property type="entry name" value="DNA_MISMATCH_REPAIR_1"/>
    <property type="match status" value="1"/>
</dbReference>
<evidence type="ECO:0000313" key="10">
    <source>
        <dbReference type="Proteomes" id="UP000823865"/>
    </source>
</evidence>
<dbReference type="GO" id="GO:0016887">
    <property type="term" value="F:ATP hydrolysis activity"/>
    <property type="evidence" value="ECO:0007669"/>
    <property type="project" value="InterPro"/>
</dbReference>
<feature type="domain" description="MutL C-terminal dimerisation" evidence="7">
    <location>
        <begin position="432"/>
        <end position="574"/>
    </location>
</feature>
<feature type="region of interest" description="Disordered" evidence="6">
    <location>
        <begin position="363"/>
        <end position="388"/>
    </location>
</feature>
<evidence type="ECO:0000259" key="7">
    <source>
        <dbReference type="SMART" id="SM00853"/>
    </source>
</evidence>
<dbReference type="InterPro" id="IPR013507">
    <property type="entry name" value="DNA_mismatch_S5_2-like"/>
</dbReference>
<dbReference type="InterPro" id="IPR038973">
    <property type="entry name" value="MutL/Mlh/Pms-like"/>
</dbReference>
<dbReference type="GO" id="GO:0005524">
    <property type="term" value="F:ATP binding"/>
    <property type="evidence" value="ECO:0007669"/>
    <property type="project" value="InterPro"/>
</dbReference>
<dbReference type="SUPFAM" id="SSF54211">
    <property type="entry name" value="Ribosomal protein S5 domain 2-like"/>
    <property type="match status" value="1"/>
</dbReference>
<evidence type="ECO:0000256" key="1">
    <source>
        <dbReference type="ARBA" id="ARBA00006082"/>
    </source>
</evidence>
<dbReference type="InterPro" id="IPR036890">
    <property type="entry name" value="HATPase_C_sf"/>
</dbReference>
<keyword evidence="9" id="KW-0255">Endonuclease</keyword>
<dbReference type="Pfam" id="PF08676">
    <property type="entry name" value="MutL_C"/>
    <property type="match status" value="1"/>
</dbReference>
<dbReference type="InterPro" id="IPR014721">
    <property type="entry name" value="Ribsml_uS5_D2-typ_fold_subgr"/>
</dbReference>
<evidence type="ECO:0000256" key="4">
    <source>
        <dbReference type="ARBA" id="ARBA00023204"/>
    </source>
</evidence>
<dbReference type="CDD" id="cd16926">
    <property type="entry name" value="HATPase_MutL-MLH-PMS-like"/>
    <property type="match status" value="1"/>
</dbReference>
<protein>
    <recommendedName>
        <fullName evidence="2 5">DNA mismatch repair protein MutL</fullName>
    </recommendedName>
</protein>
<evidence type="ECO:0000259" key="8">
    <source>
        <dbReference type="SMART" id="SM01340"/>
    </source>
</evidence>
<proteinExistence type="inferred from homology"/>